<keyword evidence="6" id="KW-1185">Reference proteome</keyword>
<dbReference type="Gene3D" id="1.10.510.10">
    <property type="entry name" value="Transferase(Phosphotransferase) domain 1"/>
    <property type="match status" value="1"/>
</dbReference>
<evidence type="ECO:0000256" key="1">
    <source>
        <dbReference type="ARBA" id="ARBA00012513"/>
    </source>
</evidence>
<evidence type="ECO:0000313" key="5">
    <source>
        <dbReference type="EMBL" id="CAK9074756.1"/>
    </source>
</evidence>
<dbReference type="SMART" id="SM00220">
    <property type="entry name" value="S_TKc"/>
    <property type="match status" value="1"/>
</dbReference>
<dbReference type="EC" id="2.7.11.1" evidence="1"/>
<dbReference type="InterPro" id="IPR000719">
    <property type="entry name" value="Prot_kinase_dom"/>
</dbReference>
<gene>
    <name evidence="5" type="ORF">CCMP2556_LOCUS36815</name>
</gene>
<reference evidence="5 6" key="1">
    <citation type="submission" date="2024-02" db="EMBL/GenBank/DDBJ databases">
        <authorList>
            <person name="Chen Y."/>
            <person name="Shah S."/>
            <person name="Dougan E. K."/>
            <person name="Thang M."/>
            <person name="Chan C."/>
        </authorList>
    </citation>
    <scope>NUCLEOTIDE SEQUENCE [LARGE SCALE GENOMIC DNA]</scope>
</reference>
<protein>
    <recommendedName>
        <fullName evidence="2">Casein kinase I</fullName>
        <ecNumber evidence="1">2.7.11.1</ecNumber>
    </recommendedName>
</protein>
<organism evidence="5 6">
    <name type="scientific">Durusdinium trenchii</name>
    <dbReference type="NCBI Taxonomy" id="1381693"/>
    <lineage>
        <taxon>Eukaryota</taxon>
        <taxon>Sar</taxon>
        <taxon>Alveolata</taxon>
        <taxon>Dinophyceae</taxon>
        <taxon>Suessiales</taxon>
        <taxon>Symbiodiniaceae</taxon>
        <taxon>Durusdinium</taxon>
    </lineage>
</organism>
<evidence type="ECO:0000313" key="6">
    <source>
        <dbReference type="Proteomes" id="UP001642484"/>
    </source>
</evidence>
<name>A0ABP0PFF3_9DINO</name>
<evidence type="ECO:0000256" key="3">
    <source>
        <dbReference type="SAM" id="MobiDB-lite"/>
    </source>
</evidence>
<dbReference type="PROSITE" id="PS00108">
    <property type="entry name" value="PROTEIN_KINASE_ST"/>
    <property type="match status" value="1"/>
</dbReference>
<dbReference type="InterPro" id="IPR008271">
    <property type="entry name" value="Ser/Thr_kinase_AS"/>
</dbReference>
<dbReference type="EMBL" id="CAXAMN010023029">
    <property type="protein sequence ID" value="CAK9074756.1"/>
    <property type="molecule type" value="Genomic_DNA"/>
</dbReference>
<dbReference type="PANTHER" id="PTHR11909">
    <property type="entry name" value="CASEIN KINASE-RELATED"/>
    <property type="match status" value="1"/>
</dbReference>
<evidence type="ECO:0000259" key="4">
    <source>
        <dbReference type="PROSITE" id="PS50011"/>
    </source>
</evidence>
<dbReference type="InterPro" id="IPR011009">
    <property type="entry name" value="Kinase-like_dom_sf"/>
</dbReference>
<dbReference type="InterPro" id="IPR050235">
    <property type="entry name" value="CK1_Ser-Thr_kinase"/>
</dbReference>
<evidence type="ECO:0000256" key="2">
    <source>
        <dbReference type="ARBA" id="ARBA00023860"/>
    </source>
</evidence>
<comment type="caution">
    <text evidence="5">The sequence shown here is derived from an EMBL/GenBank/DDBJ whole genome shotgun (WGS) entry which is preliminary data.</text>
</comment>
<dbReference type="SUPFAM" id="SSF56112">
    <property type="entry name" value="Protein kinase-like (PK-like)"/>
    <property type="match status" value="1"/>
</dbReference>
<dbReference type="PROSITE" id="PS50011">
    <property type="entry name" value="PROTEIN_KINASE_DOM"/>
    <property type="match status" value="1"/>
</dbReference>
<sequence>MPRVAQLARLGAFEKAPCPGSGYKVPGSAGERTALEDGPLLDDSERSNLKVEEEDDDDLPELVERKAFEGKRWMEPQKALEAVRWLVSGQSASLGPSRPAPPFGLGVTCRVLGFWGSSGEEIREELRWDGTQYLCSLEVPPGEDAMFQIDVEGVGRMYPSLEGANPGLRHELLGPDPPHPEQASWFLDSVRRPRRGTVFVACPRGCAAALGWRFDGEEIPRETEDWHEMGPWLISSHIGQGKQGAVVCTGRWPGAGLGGVVAVKYPVEPEELKLYARVHDLAGLPDLVDFGRLPKHSEKTGYYMAMSKSEPCLDILLRGQLHIHDPTPQILGRISWPVVAGMGLRLLRTLEAIHLRGIIHCDLKPGNVLLHRRAPHVQLIDLGRAGDKGRTSFEPGQGGMRDYMSIKSGLEGGRRTSADDVESLGWFLLRLLLGRCPWSAKVKPHPSETWEEGGARVAREKLRFLEEGGLKRFAPECRFCPPFLMSFLRRARSAAGHELAPAEYDALAELLVKGTDVQGPLELESKLEQWVSGYYAARDAGILKKGMWPYAGVCTLHWLFVSEGPPAAKPSLKRLQVCAGLVLRLTGEKVEIDERIWMELDPLWSPGLPDVLLKPGWVLAVGPPPTGGRADTWLEWGLEFPVVENVKGVLDKSD</sequence>
<dbReference type="Proteomes" id="UP001642484">
    <property type="component" value="Unassembled WGS sequence"/>
</dbReference>
<proteinExistence type="predicted"/>
<feature type="region of interest" description="Disordered" evidence="3">
    <location>
        <begin position="17"/>
        <end position="58"/>
    </location>
</feature>
<dbReference type="Pfam" id="PF00069">
    <property type="entry name" value="Pkinase"/>
    <property type="match status" value="1"/>
</dbReference>
<feature type="domain" description="Protein kinase" evidence="4">
    <location>
        <begin position="232"/>
        <end position="531"/>
    </location>
</feature>
<accession>A0ABP0PFF3</accession>